<dbReference type="Pfam" id="PF13637">
    <property type="entry name" value="Ank_4"/>
    <property type="match status" value="1"/>
</dbReference>
<feature type="repeat" description="ANK" evidence="1">
    <location>
        <begin position="726"/>
        <end position="758"/>
    </location>
</feature>
<feature type="region of interest" description="Disordered" evidence="3">
    <location>
        <begin position="661"/>
        <end position="682"/>
    </location>
</feature>
<evidence type="ECO:0000259" key="4">
    <source>
        <dbReference type="PROSITE" id="PS50011"/>
    </source>
</evidence>
<evidence type="ECO:0000256" key="1">
    <source>
        <dbReference type="PROSITE-ProRule" id="PRU00023"/>
    </source>
</evidence>
<dbReference type="InterPro" id="IPR000719">
    <property type="entry name" value="Prot_kinase_dom"/>
</dbReference>
<dbReference type="InterPro" id="IPR002110">
    <property type="entry name" value="Ankyrin_rpt"/>
</dbReference>
<dbReference type="InterPro" id="IPR036770">
    <property type="entry name" value="Ankyrin_rpt-contain_sf"/>
</dbReference>
<dbReference type="PRINTS" id="PR01415">
    <property type="entry name" value="ANKYRIN"/>
</dbReference>
<feature type="repeat" description="ANK" evidence="1">
    <location>
        <begin position="825"/>
        <end position="857"/>
    </location>
</feature>
<dbReference type="Proteomes" id="UP001165060">
    <property type="component" value="Unassembled WGS sequence"/>
</dbReference>
<feature type="repeat" description="ANK" evidence="1">
    <location>
        <begin position="792"/>
        <end position="824"/>
    </location>
</feature>
<dbReference type="EMBL" id="BRYB01002870">
    <property type="protein sequence ID" value="GMI26824.1"/>
    <property type="molecule type" value="Genomic_DNA"/>
</dbReference>
<evidence type="ECO:0000313" key="6">
    <source>
        <dbReference type="Proteomes" id="UP001165060"/>
    </source>
</evidence>
<feature type="repeat" description="ANK" evidence="1">
    <location>
        <begin position="858"/>
        <end position="890"/>
    </location>
</feature>
<dbReference type="PROSITE" id="PS50011">
    <property type="entry name" value="PROTEIN_KINASE_DOM"/>
    <property type="match status" value="1"/>
</dbReference>
<keyword evidence="1" id="KW-0040">ANK repeat</keyword>
<dbReference type="PROSITE" id="PS50088">
    <property type="entry name" value="ANK_REPEAT"/>
    <property type="match status" value="6"/>
</dbReference>
<dbReference type="SMART" id="SM00220">
    <property type="entry name" value="S_TKc"/>
    <property type="match status" value="1"/>
</dbReference>
<feature type="domain" description="Protein kinase" evidence="4">
    <location>
        <begin position="1018"/>
        <end position="1313"/>
    </location>
</feature>
<dbReference type="InterPro" id="IPR011009">
    <property type="entry name" value="Kinase-like_dom_sf"/>
</dbReference>
<protein>
    <recommendedName>
        <fullName evidence="4">Protein kinase domain-containing protein</fullName>
    </recommendedName>
</protein>
<evidence type="ECO:0000256" key="3">
    <source>
        <dbReference type="SAM" id="MobiDB-lite"/>
    </source>
</evidence>
<dbReference type="Gene3D" id="3.30.200.20">
    <property type="entry name" value="Phosphorylase Kinase, domain 1"/>
    <property type="match status" value="1"/>
</dbReference>
<name>A0ABQ6MI62_9STRA</name>
<dbReference type="PANTHER" id="PTHR44207:SF2">
    <property type="entry name" value="REPEAT PROTEIN, PUTATIVE-RELATED"/>
    <property type="match status" value="1"/>
</dbReference>
<evidence type="ECO:0000256" key="2">
    <source>
        <dbReference type="SAM" id="Coils"/>
    </source>
</evidence>
<dbReference type="Gene3D" id="1.25.40.20">
    <property type="entry name" value="Ankyrin repeat-containing domain"/>
    <property type="match status" value="2"/>
</dbReference>
<dbReference type="InterPro" id="IPR008271">
    <property type="entry name" value="Ser/Thr_kinase_AS"/>
</dbReference>
<comment type="caution">
    <text evidence="5">The sequence shown here is derived from an EMBL/GenBank/DDBJ whole genome shotgun (WGS) entry which is preliminary data.</text>
</comment>
<dbReference type="Pfam" id="PF12796">
    <property type="entry name" value="Ank_2"/>
    <property type="match status" value="2"/>
</dbReference>
<feature type="region of interest" description="Disordered" evidence="3">
    <location>
        <begin position="1"/>
        <end position="33"/>
    </location>
</feature>
<dbReference type="Gene3D" id="1.25.40.10">
    <property type="entry name" value="Tetratricopeptide repeat domain"/>
    <property type="match status" value="1"/>
</dbReference>
<dbReference type="SMART" id="SM00248">
    <property type="entry name" value="ANK"/>
    <property type="match status" value="6"/>
</dbReference>
<proteinExistence type="predicted"/>
<gene>
    <name evidence="5" type="ORF">TeGR_g8517</name>
</gene>
<keyword evidence="2" id="KW-0175">Coiled coil</keyword>
<evidence type="ECO:0000313" key="5">
    <source>
        <dbReference type="EMBL" id="GMI26824.1"/>
    </source>
</evidence>
<organism evidence="5 6">
    <name type="scientific">Tetraparma gracilis</name>
    <dbReference type="NCBI Taxonomy" id="2962635"/>
    <lineage>
        <taxon>Eukaryota</taxon>
        <taxon>Sar</taxon>
        <taxon>Stramenopiles</taxon>
        <taxon>Ochrophyta</taxon>
        <taxon>Bolidophyceae</taxon>
        <taxon>Parmales</taxon>
        <taxon>Triparmaceae</taxon>
        <taxon>Tetraparma</taxon>
    </lineage>
</organism>
<dbReference type="PROSITE" id="PS50297">
    <property type="entry name" value="ANK_REP_REGION"/>
    <property type="match status" value="6"/>
</dbReference>
<accession>A0ABQ6MI62</accession>
<sequence>MAAAPPTELKPQHVSLTPHAEKRARQAGFSPGDITRILATGTKSKARPGPDGAPQWWIRSSHALLLVSHDLKSVLTVQNARQKAAHLEEWERVTEEELSLAWGSMLGQFDPGTRAMTESITGINANDQVTAKGKARARIAEVKAVTPESVALELDRFRTEVAGKTAMSREHVAEEWAGRAKAEGNKLLELGRLEEALEKYRLGLTIVEQNTTAPPSRSESAVRLLLALNNNSSIVCLSLAKGEGEDGPWLKKALSFSDKALDLDAGNAKAHYRKSTSLIRMGDGVGAWRTLELGLAANPGNRDLQEQLTNLCDGMNKPRLKDIERAQNSFDASDFDAVNHFLSSELAVLSKIDATDYPAPVRDGMLRGFELEEFHRLAGLLILCKHEETVRSAMRVLTMCSERPAACASMSTSNELLFAIGKSVERADALTLITTLCNNPGNCLTLFRVPGFMRDMSSSVPTKNALTMLMHFSSCPDLVVPLCTEPEYGVLDTLSRAIKEEPYDPDIFSMVISAAFNMGKAGEGNTKCMCDHPTLIPSMITKLKGGEVPSKTWRYSSKNLAVLAFICKISSADKLDVPITNFDLSDFVSRPFRHHRLLINAIVTAFPKQLFVTDDLGRLPLQAAIQNGLEGGVVEELRHFEELTSEAEKVYHASCDAELRPTEKLDRNEEQKRKLERKQAEDNAELAAKELLNDELEAMLKRSVAQEKAAKKKKKKKKKKGMEEKYGWTALHAASKEGHVQVVRALLEKGAKVDEKDNLGWAALHVATREGHEQVVQVLLEQGAKVDEKNIHGETPLRAASYIGHEQVVRVLLEMGAKVNEKNKDRSTALQAASYKGHEQVVRMLLEKRAKVNEKNKDGSFALKVASQEGHVQVVRVLLERGAKVDEKDKDGWTALHVASYNGHEQVVRVLLEQGAKVNQKNKNGSTALSVCAHEVTRSTAVEKPSEREEAWALERANEEAEARAAAAAAIEEEARALEKWKREKEEAEAARAAAERSKKARALFQRTCSHFVFGPRVASALKCARATMASVQAGPNMRYYPKVPLGAPMQRVYRGILKNGTKVAIKLQQHGASQSTEKEMELLRTLAHKNVVRNLEFCTTSTDHVLALELCYGTVEDLCDRDLGKPVLLDMAKQTVDALRYLHMDANIAHRDLKPSNVLYVEKRGKITIKVADFGIAKLLDDERTSYTNTGSSTDGSKGFQAREIVLLKNIEEATSEEKEWALRVTNDDYKRADIFALGLCLHFVLSKGGEHPFSDPKRPHRLMMREARILDSEDPTILLENYEARDLVLASIRHDASHRPTAAELADHPFFFDTDARIAEINKASRKLKEEASAHGGDALEAWAKRENWRARFRDVWEGEEGKAGGSSYRKTGAELVRFVRNVCEHALERKSEGTKLRRSIERLSQGTAMGEEAVGAWIRAKVPELWVLLRTR</sequence>
<dbReference type="Pfam" id="PF00069">
    <property type="entry name" value="Pkinase"/>
    <property type="match status" value="1"/>
</dbReference>
<feature type="repeat" description="ANK" evidence="1">
    <location>
        <begin position="891"/>
        <end position="923"/>
    </location>
</feature>
<dbReference type="Gene3D" id="1.10.510.10">
    <property type="entry name" value="Transferase(Phosphotransferase) domain 1"/>
    <property type="match status" value="1"/>
</dbReference>
<feature type="repeat" description="ANK" evidence="1">
    <location>
        <begin position="759"/>
        <end position="791"/>
    </location>
</feature>
<dbReference type="InterPro" id="IPR011990">
    <property type="entry name" value="TPR-like_helical_dom_sf"/>
</dbReference>
<feature type="coiled-coil region" evidence="2">
    <location>
        <begin position="954"/>
        <end position="998"/>
    </location>
</feature>
<dbReference type="PANTHER" id="PTHR44207">
    <property type="entry name" value="SURFACE ANTIGEN BSPA-LIKE-RELATED"/>
    <property type="match status" value="1"/>
</dbReference>
<dbReference type="SUPFAM" id="SSF48452">
    <property type="entry name" value="TPR-like"/>
    <property type="match status" value="1"/>
</dbReference>
<dbReference type="PROSITE" id="PS00108">
    <property type="entry name" value="PROTEIN_KINASE_ST"/>
    <property type="match status" value="1"/>
</dbReference>
<keyword evidence="6" id="KW-1185">Reference proteome</keyword>
<dbReference type="SUPFAM" id="SSF56112">
    <property type="entry name" value="Protein kinase-like (PK-like)"/>
    <property type="match status" value="1"/>
</dbReference>
<reference evidence="5 6" key="1">
    <citation type="journal article" date="2023" name="Commun. Biol.">
        <title>Genome analysis of Parmales, the sister group of diatoms, reveals the evolutionary specialization of diatoms from phago-mixotrophs to photoautotrophs.</title>
        <authorList>
            <person name="Ban H."/>
            <person name="Sato S."/>
            <person name="Yoshikawa S."/>
            <person name="Yamada K."/>
            <person name="Nakamura Y."/>
            <person name="Ichinomiya M."/>
            <person name="Sato N."/>
            <person name="Blanc-Mathieu R."/>
            <person name="Endo H."/>
            <person name="Kuwata A."/>
            <person name="Ogata H."/>
        </authorList>
    </citation>
    <scope>NUCLEOTIDE SEQUENCE [LARGE SCALE GENOMIC DNA]</scope>
</reference>
<dbReference type="SUPFAM" id="SSF48403">
    <property type="entry name" value="Ankyrin repeat"/>
    <property type="match status" value="1"/>
</dbReference>